<dbReference type="Gene3D" id="3.90.1010.20">
    <property type="match status" value="1"/>
</dbReference>
<organism evidence="2 3">
    <name type="scientific">Faecalibacterium gallinarum</name>
    <dbReference type="NCBI Taxonomy" id="2903556"/>
    <lineage>
        <taxon>Bacteria</taxon>
        <taxon>Bacillati</taxon>
        <taxon>Bacillota</taxon>
        <taxon>Clostridia</taxon>
        <taxon>Eubacteriales</taxon>
        <taxon>Oscillospiraceae</taxon>
        <taxon>Faecalibacterium</taxon>
    </lineage>
</organism>
<keyword evidence="3" id="KW-1185">Reference proteome</keyword>
<comment type="caution">
    <text evidence="2">The sequence shown here is derived from an EMBL/GenBank/DDBJ whole genome shotgun (WGS) entry which is preliminary data.</text>
</comment>
<evidence type="ECO:0000313" key="3">
    <source>
        <dbReference type="Proteomes" id="UP001055185"/>
    </source>
</evidence>
<dbReference type="AlphaFoldDB" id="A0AA37MS30"/>
<evidence type="ECO:0000313" key="2">
    <source>
        <dbReference type="EMBL" id="GJN63704.1"/>
    </source>
</evidence>
<dbReference type="EMBL" id="BQKV01000017">
    <property type="protein sequence ID" value="GJN63704.1"/>
    <property type="molecule type" value="Genomic_DNA"/>
</dbReference>
<dbReference type="PROSITE" id="PS51257">
    <property type="entry name" value="PROKAR_LIPOPROTEIN"/>
    <property type="match status" value="1"/>
</dbReference>
<name>A0AA37MS30_9FIRM</name>
<dbReference type="Proteomes" id="UP001055185">
    <property type="component" value="Unassembled WGS sequence"/>
</dbReference>
<feature type="chain" id="PRO_5041451684" description="FMN-binding protein" evidence="1">
    <location>
        <begin position="25"/>
        <end position="156"/>
    </location>
</feature>
<evidence type="ECO:0008006" key="4">
    <source>
        <dbReference type="Google" id="ProtNLM"/>
    </source>
</evidence>
<proteinExistence type="predicted"/>
<dbReference type="RefSeq" id="WP_238315894.1">
    <property type="nucleotide sequence ID" value="NZ_BQKV01000017.1"/>
</dbReference>
<accession>A0AA37MS30</accession>
<keyword evidence="1" id="KW-0732">Signal</keyword>
<evidence type="ECO:0000256" key="1">
    <source>
        <dbReference type="SAM" id="SignalP"/>
    </source>
</evidence>
<reference evidence="2" key="1">
    <citation type="journal article" date="2022" name="Int. J. Syst. Evol. Microbiol.">
        <title>Genome-based, phenotypic and chemotaxonomic classification of Faecalibacterium strains: proposal of three novel species Faecalibacterium duncaniae sp. nov., Faecalibacterium hattorii sp. nov. and Faecalibacterium gallinarum sp. nov. .</title>
        <authorList>
            <person name="Sakamoto M."/>
            <person name="Sakurai N."/>
            <person name="Tanno H."/>
            <person name="Iino T."/>
            <person name="Ohkuma M."/>
            <person name="Endo A."/>
        </authorList>
    </citation>
    <scope>NUCLEOTIDE SEQUENCE</scope>
    <source>
        <strain evidence="2">JCM 17207</strain>
    </source>
</reference>
<sequence length="156" mass="16309">MKSKIVLIAAISAATLALVGCGKAATTEQKTEAVKADGTYTAQMDDASAEAAYGWRDQLVVEYKDGKVVSAVFESYDADGNKKSEISPEVYPMDPAPADWMPQLSENIAKAETAEKIDGVAGATMASNNARAMMAAIEASGEPDEVLVVAETEAAE</sequence>
<gene>
    <name evidence="2" type="ORF">JCM17207_03290</name>
</gene>
<protein>
    <recommendedName>
        <fullName evidence="4">FMN-binding protein</fullName>
    </recommendedName>
</protein>
<feature type="signal peptide" evidence="1">
    <location>
        <begin position="1"/>
        <end position="24"/>
    </location>
</feature>